<accession>A0ABR2I417</accession>
<evidence type="ECO:0000256" key="1">
    <source>
        <dbReference type="SAM" id="SignalP"/>
    </source>
</evidence>
<feature type="chain" id="PRO_5047287188" evidence="1">
    <location>
        <begin position="20"/>
        <end position="97"/>
    </location>
</feature>
<evidence type="ECO:0000313" key="2">
    <source>
        <dbReference type="EMBL" id="KAK8857153.1"/>
    </source>
</evidence>
<protein>
    <submittedName>
        <fullName evidence="2">Uncharacterized protein</fullName>
    </submittedName>
</protein>
<feature type="signal peptide" evidence="1">
    <location>
        <begin position="1"/>
        <end position="19"/>
    </location>
</feature>
<keyword evidence="1" id="KW-0732">Signal</keyword>
<proteinExistence type="predicted"/>
<dbReference type="Proteomes" id="UP001390339">
    <property type="component" value="Unassembled WGS sequence"/>
</dbReference>
<gene>
    <name evidence="2" type="ORF">PGQ11_013065</name>
</gene>
<name>A0ABR2I417_9PEZI</name>
<evidence type="ECO:0000313" key="3">
    <source>
        <dbReference type="Proteomes" id="UP001390339"/>
    </source>
</evidence>
<keyword evidence="3" id="KW-1185">Reference proteome</keyword>
<comment type="caution">
    <text evidence="2">The sequence shown here is derived from an EMBL/GenBank/DDBJ whole genome shotgun (WGS) entry which is preliminary data.</text>
</comment>
<dbReference type="EMBL" id="JAPCWZ010000007">
    <property type="protein sequence ID" value="KAK8857153.1"/>
    <property type="molecule type" value="Genomic_DNA"/>
</dbReference>
<organism evidence="2 3">
    <name type="scientific">Apiospora arundinis</name>
    <dbReference type="NCBI Taxonomy" id="335852"/>
    <lineage>
        <taxon>Eukaryota</taxon>
        <taxon>Fungi</taxon>
        <taxon>Dikarya</taxon>
        <taxon>Ascomycota</taxon>
        <taxon>Pezizomycotina</taxon>
        <taxon>Sordariomycetes</taxon>
        <taxon>Xylariomycetidae</taxon>
        <taxon>Amphisphaeriales</taxon>
        <taxon>Apiosporaceae</taxon>
        <taxon>Apiospora</taxon>
    </lineage>
</organism>
<sequence>MSHLWILFVALLQACLTMGSSTGGGPPAVTTSIVPNPSASAAANNTIGKGIVAAGLSDASLKKLYASIPESQHSTVKVLNVNDDEPTGYVECYPVST</sequence>
<reference evidence="2 3" key="1">
    <citation type="journal article" date="2024" name="IMA Fungus">
        <title>Apiospora arundinis, a panoply of carbohydrate-active enzymes and secondary metabolites.</title>
        <authorList>
            <person name="Sorensen T."/>
            <person name="Petersen C."/>
            <person name="Muurmann A.T."/>
            <person name="Christiansen J.V."/>
            <person name="Brundto M.L."/>
            <person name="Overgaard C.K."/>
            <person name="Boysen A.T."/>
            <person name="Wollenberg R.D."/>
            <person name="Larsen T.O."/>
            <person name="Sorensen J.L."/>
            <person name="Nielsen K.L."/>
            <person name="Sondergaard T.E."/>
        </authorList>
    </citation>
    <scope>NUCLEOTIDE SEQUENCE [LARGE SCALE GENOMIC DNA]</scope>
    <source>
        <strain evidence="2 3">AAU 773</strain>
    </source>
</reference>